<organism evidence="2 3">
    <name type="scientific">Takifugu flavidus</name>
    <name type="common">sansaifugu</name>
    <dbReference type="NCBI Taxonomy" id="433684"/>
    <lineage>
        <taxon>Eukaryota</taxon>
        <taxon>Metazoa</taxon>
        <taxon>Chordata</taxon>
        <taxon>Craniata</taxon>
        <taxon>Vertebrata</taxon>
        <taxon>Euteleostomi</taxon>
        <taxon>Actinopterygii</taxon>
        <taxon>Neopterygii</taxon>
        <taxon>Teleostei</taxon>
        <taxon>Neoteleostei</taxon>
        <taxon>Acanthomorphata</taxon>
        <taxon>Eupercaria</taxon>
        <taxon>Tetraodontiformes</taxon>
        <taxon>Tetradontoidea</taxon>
        <taxon>Tetraodontidae</taxon>
        <taxon>Takifugu</taxon>
    </lineage>
</organism>
<comment type="caution">
    <text evidence="2">The sequence shown here is derived from an EMBL/GenBank/DDBJ whole genome shotgun (WGS) entry which is preliminary data.</text>
</comment>
<reference evidence="2 3" key="1">
    <citation type="submission" date="2019-04" db="EMBL/GenBank/DDBJ databases">
        <title>Chromosome genome assembly for Takifugu flavidus.</title>
        <authorList>
            <person name="Xiao S."/>
        </authorList>
    </citation>
    <scope>NUCLEOTIDE SEQUENCE [LARGE SCALE GENOMIC DNA]</scope>
    <source>
        <strain evidence="2">HTHZ2018</strain>
        <tissue evidence="2">Muscle</tissue>
    </source>
</reference>
<evidence type="ECO:0000313" key="2">
    <source>
        <dbReference type="EMBL" id="TWW81928.1"/>
    </source>
</evidence>
<sequence length="222" mass="23189">MLQATADWSAASAPGSGFERSSTQLLPPDYQNSYYRSSKGTDRLFSNNSAISNPAGGSSNMEAQHCTACFRGLLNSINGRLMASARVTYNQPSTVTRFKDAPDMSRDAVIGNSNMTLEEPVSMVLPSHATNFNFRKPKKDGGLAAAAAPKIATSSEAGGEPSDAPTLFTPPSSWHQSPQVAQGPLLDTSLESAPSGVPAAARSGLGARGKGHGQQRSQSCRG</sequence>
<keyword evidence="3" id="KW-1185">Reference proteome</keyword>
<feature type="region of interest" description="Disordered" evidence="1">
    <location>
        <begin position="1"/>
        <end position="33"/>
    </location>
</feature>
<evidence type="ECO:0000256" key="1">
    <source>
        <dbReference type="SAM" id="MobiDB-lite"/>
    </source>
</evidence>
<gene>
    <name evidence="2" type="ORF">D4764_01G0017430</name>
</gene>
<feature type="region of interest" description="Disordered" evidence="1">
    <location>
        <begin position="145"/>
        <end position="222"/>
    </location>
</feature>
<feature type="compositionally biased region" description="Polar residues" evidence="1">
    <location>
        <begin position="19"/>
        <end position="33"/>
    </location>
</feature>
<name>A0A5C6PT14_9TELE</name>
<protein>
    <submittedName>
        <fullName evidence="2">Uncharacterized protein</fullName>
    </submittedName>
</protein>
<evidence type="ECO:0000313" key="3">
    <source>
        <dbReference type="Proteomes" id="UP000324091"/>
    </source>
</evidence>
<dbReference type="AlphaFoldDB" id="A0A5C6PT14"/>
<feature type="compositionally biased region" description="Polar residues" evidence="1">
    <location>
        <begin position="169"/>
        <end position="180"/>
    </location>
</feature>
<accession>A0A5C6PT14</accession>
<dbReference type="EMBL" id="RHFK02000001">
    <property type="protein sequence ID" value="TWW81928.1"/>
    <property type="molecule type" value="Genomic_DNA"/>
</dbReference>
<dbReference type="Proteomes" id="UP000324091">
    <property type="component" value="Chromosome 1"/>
</dbReference>
<proteinExistence type="predicted"/>